<evidence type="ECO:0000313" key="1">
    <source>
        <dbReference type="EMBL" id="BBX53920.1"/>
    </source>
</evidence>
<name>A0A6N4VIW7_9MYCO</name>
<organism evidence="1 2">
    <name type="scientific">Mycolicibacterium poriferae</name>
    <dbReference type="NCBI Taxonomy" id="39694"/>
    <lineage>
        <taxon>Bacteria</taxon>
        <taxon>Bacillati</taxon>
        <taxon>Actinomycetota</taxon>
        <taxon>Actinomycetes</taxon>
        <taxon>Mycobacteriales</taxon>
        <taxon>Mycobacteriaceae</taxon>
        <taxon>Mycolicibacterium</taxon>
    </lineage>
</organism>
<dbReference type="EMBL" id="AP022570">
    <property type="protein sequence ID" value="BBX53920.1"/>
    <property type="molecule type" value="Genomic_DNA"/>
</dbReference>
<sequence length="60" mass="5470">MIAASAVITAVMAQPCIRSSGPKSATGVTGPGLITGAAGGLATRSAAGAAVTTAIVGCLA</sequence>
<reference evidence="1 2" key="1">
    <citation type="journal article" date="2019" name="Emerg. Microbes Infect.">
        <title>Comprehensive subspecies identification of 175 nontuberculous mycobacteria species based on 7547 genomic profiles.</title>
        <authorList>
            <person name="Matsumoto Y."/>
            <person name="Kinjo T."/>
            <person name="Motooka D."/>
            <person name="Nabeya D."/>
            <person name="Jung N."/>
            <person name="Uechi K."/>
            <person name="Horii T."/>
            <person name="Iida T."/>
            <person name="Fujita J."/>
            <person name="Nakamura S."/>
        </authorList>
    </citation>
    <scope>NUCLEOTIDE SEQUENCE [LARGE SCALE GENOMIC DNA]</scope>
    <source>
        <strain evidence="1 2">JCM 12603</strain>
    </source>
</reference>
<accession>A0A6N4VIW7</accession>
<protein>
    <submittedName>
        <fullName evidence="1">Uncharacterized protein</fullName>
    </submittedName>
</protein>
<dbReference type="KEGG" id="mpof:MPOR_49460"/>
<dbReference type="AlphaFoldDB" id="A0A6N4VIW7"/>
<dbReference type="Proteomes" id="UP000466785">
    <property type="component" value="Chromosome"/>
</dbReference>
<evidence type="ECO:0000313" key="2">
    <source>
        <dbReference type="Proteomes" id="UP000466785"/>
    </source>
</evidence>
<gene>
    <name evidence="1" type="ORF">MPOR_49460</name>
</gene>
<keyword evidence="2" id="KW-1185">Reference proteome</keyword>
<proteinExistence type="predicted"/>